<dbReference type="RefSeq" id="WP_079422790.1">
    <property type="nucleotide sequence ID" value="NZ_MZGV01000011.1"/>
</dbReference>
<dbReference type="Proteomes" id="UP000190080">
    <property type="component" value="Unassembled WGS sequence"/>
</dbReference>
<dbReference type="STRING" id="1450648.CLORY_13740"/>
<comment type="caution">
    <text evidence="1">The sequence shown here is derived from an EMBL/GenBank/DDBJ whole genome shotgun (WGS) entry which is preliminary data.</text>
</comment>
<dbReference type="EMBL" id="MZGV01000011">
    <property type="protein sequence ID" value="OPJ63008.1"/>
    <property type="molecule type" value="Genomic_DNA"/>
</dbReference>
<sequence>MFILLLLLVIAAVGEYFFFNSQVYTYKKKLLLVTRQIEELRNKIIPTNKKMNEKMDIVYLPTTYKIGYAKENSFFYLSPIEDSPSVYRCSKSTKVEIESCAQVLNNTWYNVRLFSSDFIMKGWIKESDIKFVFDENTVVEDTL</sequence>
<dbReference type="OrthoDB" id="1925115at2"/>
<evidence type="ECO:0000313" key="1">
    <source>
        <dbReference type="EMBL" id="OPJ63008.1"/>
    </source>
</evidence>
<gene>
    <name evidence="1" type="ORF">CLORY_13740</name>
</gene>
<name>A0A1V4ISK5_9CLOT</name>
<proteinExistence type="predicted"/>
<evidence type="ECO:0000313" key="2">
    <source>
        <dbReference type="Proteomes" id="UP000190080"/>
    </source>
</evidence>
<protein>
    <submittedName>
        <fullName evidence="1">Uncharacterized protein</fullName>
    </submittedName>
</protein>
<organism evidence="1 2">
    <name type="scientific">Clostridium oryzae</name>
    <dbReference type="NCBI Taxonomy" id="1450648"/>
    <lineage>
        <taxon>Bacteria</taxon>
        <taxon>Bacillati</taxon>
        <taxon>Bacillota</taxon>
        <taxon>Clostridia</taxon>
        <taxon>Eubacteriales</taxon>
        <taxon>Clostridiaceae</taxon>
        <taxon>Clostridium</taxon>
    </lineage>
</organism>
<accession>A0A1V4ISK5</accession>
<dbReference type="AlphaFoldDB" id="A0A1V4ISK5"/>
<keyword evidence="2" id="KW-1185">Reference proteome</keyword>
<reference evidence="1 2" key="1">
    <citation type="submission" date="2017-03" db="EMBL/GenBank/DDBJ databases">
        <title>Genome sequence of Clostridium oryzae DSM 28571.</title>
        <authorList>
            <person name="Poehlein A."/>
            <person name="Daniel R."/>
        </authorList>
    </citation>
    <scope>NUCLEOTIDE SEQUENCE [LARGE SCALE GENOMIC DNA]</scope>
    <source>
        <strain evidence="1 2">DSM 28571</strain>
    </source>
</reference>